<name>A0ABI7VSQ9_FELCA</name>
<reference evidence="1" key="3">
    <citation type="submission" date="2025-09" db="UniProtKB">
        <authorList>
            <consortium name="Ensembl"/>
        </authorList>
    </citation>
    <scope>IDENTIFICATION</scope>
    <source>
        <strain evidence="1">breed Abyssinian</strain>
    </source>
</reference>
<reference evidence="1" key="2">
    <citation type="submission" date="2025-08" db="UniProtKB">
        <authorList>
            <consortium name="Ensembl"/>
        </authorList>
    </citation>
    <scope>IDENTIFICATION</scope>
    <source>
        <strain evidence="1">breed Abyssinian</strain>
    </source>
</reference>
<accession>A0ABI7VSQ9</accession>
<evidence type="ECO:0008006" key="3">
    <source>
        <dbReference type="Google" id="ProtNLM"/>
    </source>
</evidence>
<gene>
    <name evidence="1" type="primary">ELMOD2</name>
</gene>
<dbReference type="Proteomes" id="UP000823872">
    <property type="component" value="Chromosome B1"/>
</dbReference>
<dbReference type="Ensembl" id="ENSFCTT00005001648.1">
    <property type="protein sequence ID" value="ENSFCTP00005000798.1"/>
    <property type="gene ID" value="ENSFCTG00005000637.1"/>
</dbReference>
<sequence length="175" mass="19310">PLPGKPLGVRRTGARAPAIQRYLLLALAIGGARANRSGRRGGGGQGPGKGVLAASLPHFRVAVLAGSAPRVASFPLPAVCSWGNRGNSSFPPSSSAPVRKKMFISLWEFFYGHFFRFWMKWLLRQMTGKCELQRIFDTYVGAQRTHRIENSLTYSKNKAAILFLMGKQTYQKGRE</sequence>
<evidence type="ECO:0000313" key="1">
    <source>
        <dbReference type="Ensembl" id="ENSFCTP00005000798.1"/>
    </source>
</evidence>
<organism evidence="1 2">
    <name type="scientific">Felis catus</name>
    <name type="common">Cat</name>
    <name type="synonym">Felis silvestris catus</name>
    <dbReference type="NCBI Taxonomy" id="9685"/>
    <lineage>
        <taxon>Eukaryota</taxon>
        <taxon>Metazoa</taxon>
        <taxon>Chordata</taxon>
        <taxon>Craniata</taxon>
        <taxon>Vertebrata</taxon>
        <taxon>Euteleostomi</taxon>
        <taxon>Mammalia</taxon>
        <taxon>Eutheria</taxon>
        <taxon>Laurasiatheria</taxon>
        <taxon>Carnivora</taxon>
        <taxon>Feliformia</taxon>
        <taxon>Felidae</taxon>
        <taxon>Felinae</taxon>
        <taxon>Felis</taxon>
    </lineage>
</organism>
<keyword evidence="2" id="KW-1185">Reference proteome</keyword>
<dbReference type="GeneTree" id="ENSGT00940000156589"/>
<protein>
    <recommendedName>
        <fullName evidence="3">ELMO domain containing 2</fullName>
    </recommendedName>
</protein>
<reference evidence="1 2" key="1">
    <citation type="submission" date="2021-02" db="EMBL/GenBank/DDBJ databases">
        <title>Safari Cat Assemblies.</title>
        <authorList>
            <person name="Bredemeyer K.R."/>
            <person name="Murphy W.J."/>
        </authorList>
    </citation>
    <scope>NUCLEOTIDE SEQUENCE [LARGE SCALE GENOMIC DNA]</scope>
</reference>
<evidence type="ECO:0000313" key="2">
    <source>
        <dbReference type="Proteomes" id="UP000823872"/>
    </source>
</evidence>
<proteinExistence type="predicted"/>